<name>A0A381WDT1_9ZZZZ</name>
<feature type="non-terminal residue" evidence="2">
    <location>
        <position position="1"/>
    </location>
</feature>
<evidence type="ECO:0000313" key="2">
    <source>
        <dbReference type="EMBL" id="SVA50690.1"/>
    </source>
</evidence>
<feature type="coiled-coil region" evidence="1">
    <location>
        <begin position="115"/>
        <end position="142"/>
    </location>
</feature>
<sequence>VIDATGLNLSFRFTGGKARVLGNIDPTPDLKVSGSISGIFEVMLGKHTDVVSLDGDLTLLEDFRRVFKPALEAQQLTDQMRSAAEVGVGAMRSAVEGVANEVTRRTTGAANRAEIDELKSSIEELTSAVEALQKRFKEAEER</sequence>
<keyword evidence="1" id="KW-0175">Coiled coil</keyword>
<gene>
    <name evidence="2" type="ORF">METZ01_LOCUS103544</name>
</gene>
<organism evidence="2">
    <name type="scientific">marine metagenome</name>
    <dbReference type="NCBI Taxonomy" id="408172"/>
    <lineage>
        <taxon>unclassified sequences</taxon>
        <taxon>metagenomes</taxon>
        <taxon>ecological metagenomes</taxon>
    </lineage>
</organism>
<evidence type="ECO:0000256" key="1">
    <source>
        <dbReference type="SAM" id="Coils"/>
    </source>
</evidence>
<accession>A0A381WDT1</accession>
<dbReference type="AlphaFoldDB" id="A0A381WDT1"/>
<proteinExistence type="predicted"/>
<protein>
    <submittedName>
        <fullName evidence="2">Uncharacterized protein</fullName>
    </submittedName>
</protein>
<reference evidence="2" key="1">
    <citation type="submission" date="2018-05" db="EMBL/GenBank/DDBJ databases">
        <authorList>
            <person name="Lanie J.A."/>
            <person name="Ng W.-L."/>
            <person name="Kazmierczak K.M."/>
            <person name="Andrzejewski T.M."/>
            <person name="Davidsen T.M."/>
            <person name="Wayne K.J."/>
            <person name="Tettelin H."/>
            <person name="Glass J.I."/>
            <person name="Rusch D."/>
            <person name="Podicherti R."/>
            <person name="Tsui H.-C.T."/>
            <person name="Winkler M.E."/>
        </authorList>
    </citation>
    <scope>NUCLEOTIDE SEQUENCE</scope>
</reference>
<dbReference type="EMBL" id="UINC01011490">
    <property type="protein sequence ID" value="SVA50690.1"/>
    <property type="molecule type" value="Genomic_DNA"/>
</dbReference>